<dbReference type="Proteomes" id="UP001055072">
    <property type="component" value="Unassembled WGS sequence"/>
</dbReference>
<evidence type="ECO:0000313" key="1">
    <source>
        <dbReference type="EMBL" id="KAI0090432.1"/>
    </source>
</evidence>
<comment type="caution">
    <text evidence="1">The sequence shown here is derived from an EMBL/GenBank/DDBJ whole genome shotgun (WGS) entry which is preliminary data.</text>
</comment>
<dbReference type="EMBL" id="MU274908">
    <property type="protein sequence ID" value="KAI0090432.1"/>
    <property type="molecule type" value="Genomic_DNA"/>
</dbReference>
<gene>
    <name evidence="1" type="ORF">BDY19DRAFT_888357</name>
</gene>
<proteinExistence type="predicted"/>
<organism evidence="1 2">
    <name type="scientific">Irpex rosettiformis</name>
    <dbReference type="NCBI Taxonomy" id="378272"/>
    <lineage>
        <taxon>Eukaryota</taxon>
        <taxon>Fungi</taxon>
        <taxon>Dikarya</taxon>
        <taxon>Basidiomycota</taxon>
        <taxon>Agaricomycotina</taxon>
        <taxon>Agaricomycetes</taxon>
        <taxon>Polyporales</taxon>
        <taxon>Irpicaceae</taxon>
        <taxon>Irpex</taxon>
    </lineage>
</organism>
<keyword evidence="2" id="KW-1185">Reference proteome</keyword>
<accession>A0ACB8U7Z6</accession>
<evidence type="ECO:0000313" key="2">
    <source>
        <dbReference type="Proteomes" id="UP001055072"/>
    </source>
</evidence>
<reference evidence="1" key="1">
    <citation type="journal article" date="2021" name="Environ. Microbiol.">
        <title>Gene family expansions and transcriptome signatures uncover fungal adaptations to wood decay.</title>
        <authorList>
            <person name="Hage H."/>
            <person name="Miyauchi S."/>
            <person name="Viragh M."/>
            <person name="Drula E."/>
            <person name="Min B."/>
            <person name="Chaduli D."/>
            <person name="Navarro D."/>
            <person name="Favel A."/>
            <person name="Norest M."/>
            <person name="Lesage-Meessen L."/>
            <person name="Balint B."/>
            <person name="Merenyi Z."/>
            <person name="de Eugenio L."/>
            <person name="Morin E."/>
            <person name="Martinez A.T."/>
            <person name="Baldrian P."/>
            <person name="Stursova M."/>
            <person name="Martinez M.J."/>
            <person name="Novotny C."/>
            <person name="Magnuson J.K."/>
            <person name="Spatafora J.W."/>
            <person name="Maurice S."/>
            <person name="Pangilinan J."/>
            <person name="Andreopoulos W."/>
            <person name="LaButti K."/>
            <person name="Hundley H."/>
            <person name="Na H."/>
            <person name="Kuo A."/>
            <person name="Barry K."/>
            <person name="Lipzen A."/>
            <person name="Henrissat B."/>
            <person name="Riley R."/>
            <person name="Ahrendt S."/>
            <person name="Nagy L.G."/>
            <person name="Grigoriev I.V."/>
            <person name="Martin F."/>
            <person name="Rosso M.N."/>
        </authorList>
    </citation>
    <scope>NUCLEOTIDE SEQUENCE</scope>
    <source>
        <strain evidence="1">CBS 384.51</strain>
    </source>
</reference>
<protein>
    <submittedName>
        <fullName evidence="1">HECT-like ubiquitin-conjugating enzyme-binding-domain-containing protein</fullName>
    </submittedName>
</protein>
<name>A0ACB8U7Z6_9APHY</name>
<sequence>MKGNPYAALQRQVSDFQLERSSTPDSLSRGATPVQAVEAALLWSEVDAELEQVLELCCSRPIDDPFVDSLPPEYDAADYELPRYEPRTLDDDLALNSKSSYKAGSVLGSSSSRLYDSANEKMRMDLEAVTLAIDRLYSVAPQLHNQRVELKQTKVRQMERAKLKGKQRATDEDMNLRDLDKMLGLINKASERKMNDQAVFVDESAMKRKLEAANQRVQEKRAAFVEQLASHSEAGRMHSQDASFIQPSHRSRSQPTLVDDTHNPHALLSLPEFIREGIPDTVQHRMQLERDPEALLSLPEFMKEHPIPQSFKDSQNPPAAQKVKGHRSRSMSEPLAWLLSAKPSSSSNGSGLGIKRRGSKRHMRPESSSGTSTPIIEEALEVSYVAEYHENLHHVFVFLEVSGLRAGFNLEAEVVPHSDAGPGHLYLKCDTITSPPLTLPAQVSPGPATVSVVGGRYYQIKLSTPNLKKPGQTSPSDSTFTHDLLDASHFQTVKPTSFICSSCSLPLVRASQVSRYRDLPSEHWAELVDAWMCHTDQKLHEHVQKGSKEGFWPGPGEALVGGSYVLIREDSVVKVNLNSSMLTNLLHKVDDWHRIRCICGAIVGRCRQHNSSEGSTMVYRLAKYAFRPVSPTSEPSRVPLSAFIVEDMNEYVHAHATYRFIIMDEEQERPRILAWLFKPNMRIAYAVPNPYVIPKNGSFRVAKVLFKIVGPAMGSEDLQTLLNKHPGFPQAEHLYYPMDICRRLAVLLKESNLAYPESMRTMTGLDVGWLQRA</sequence>